<protein>
    <recommendedName>
        <fullName evidence="3">TATA-box-binding protein</fullName>
    </recommendedName>
</protein>
<reference evidence="1" key="1">
    <citation type="submission" date="2021-06" db="EMBL/GenBank/DDBJ databases">
        <authorList>
            <person name="Hodson N. C."/>
            <person name="Mongue J. A."/>
            <person name="Jaron S. K."/>
        </authorList>
    </citation>
    <scope>NUCLEOTIDE SEQUENCE</scope>
</reference>
<dbReference type="Pfam" id="PF00352">
    <property type="entry name" value="TBP"/>
    <property type="match status" value="2"/>
</dbReference>
<evidence type="ECO:0000313" key="2">
    <source>
        <dbReference type="Proteomes" id="UP000708208"/>
    </source>
</evidence>
<dbReference type="GO" id="GO:0006352">
    <property type="term" value="P:DNA-templated transcription initiation"/>
    <property type="evidence" value="ECO:0007669"/>
    <property type="project" value="InterPro"/>
</dbReference>
<dbReference type="PANTHER" id="PTHR10126">
    <property type="entry name" value="TATA-BOX BINDING PROTEIN"/>
    <property type="match status" value="1"/>
</dbReference>
<dbReference type="EMBL" id="CAJVCH010007313">
    <property type="protein sequence ID" value="CAG7660272.1"/>
    <property type="molecule type" value="Genomic_DNA"/>
</dbReference>
<comment type="caution">
    <text evidence="1">The sequence shown here is derived from an EMBL/GenBank/DDBJ whole genome shotgun (WGS) entry which is preliminary data.</text>
</comment>
<name>A0A8J2J0B1_9HEXA</name>
<organism evidence="1 2">
    <name type="scientific">Allacma fusca</name>
    <dbReference type="NCBI Taxonomy" id="39272"/>
    <lineage>
        <taxon>Eukaryota</taxon>
        <taxon>Metazoa</taxon>
        <taxon>Ecdysozoa</taxon>
        <taxon>Arthropoda</taxon>
        <taxon>Hexapoda</taxon>
        <taxon>Collembola</taxon>
        <taxon>Symphypleona</taxon>
        <taxon>Sminthuridae</taxon>
        <taxon>Allacma</taxon>
    </lineage>
</organism>
<keyword evidence="2" id="KW-1185">Reference proteome</keyword>
<sequence>MAKELPPDVRDSIGAFKKVPRDVWKENIQEGLVIPPAMPNVKKRLHDYGNPYEETLNVMDALRRQKACELLEVDCILGENRPAKILNVVASVKVADRMDLNKIAENSWNVEFNKKQFAGLVIQVNNPKATGVVYSTGRMIVTGARSEEDSKIAAEHCLDVIKNAGCQVSSGSSYRVQNICATTHLGYRVRIHEMGANRDIKDSGKIFNFSPEIFAGLVCNFENPKVTVVCFATGTLLFSGAHREEDIQMALFRFRALSFPYRY</sequence>
<dbReference type="GO" id="GO:0003677">
    <property type="term" value="F:DNA binding"/>
    <property type="evidence" value="ECO:0007669"/>
    <property type="project" value="InterPro"/>
</dbReference>
<accession>A0A8J2J0B1</accession>
<dbReference type="AlphaFoldDB" id="A0A8J2J0B1"/>
<dbReference type="OrthoDB" id="2127950at2759"/>
<gene>
    <name evidence="1" type="ORF">AFUS01_LOCUS1318</name>
</gene>
<evidence type="ECO:0000313" key="1">
    <source>
        <dbReference type="EMBL" id="CAG7660272.1"/>
    </source>
</evidence>
<dbReference type="InterPro" id="IPR000814">
    <property type="entry name" value="TBP"/>
</dbReference>
<evidence type="ECO:0008006" key="3">
    <source>
        <dbReference type="Google" id="ProtNLM"/>
    </source>
</evidence>
<proteinExistence type="predicted"/>
<dbReference type="Proteomes" id="UP000708208">
    <property type="component" value="Unassembled WGS sequence"/>
</dbReference>